<evidence type="ECO:0000256" key="2">
    <source>
        <dbReference type="ARBA" id="ARBA00022475"/>
    </source>
</evidence>
<keyword evidence="5 8" id="KW-1133">Transmembrane helix</keyword>
<keyword evidence="12" id="KW-1185">Reference proteome</keyword>
<keyword evidence="10" id="KW-0175">Coiled coil</keyword>
<evidence type="ECO:0000256" key="4">
    <source>
        <dbReference type="ARBA" id="ARBA00022692"/>
    </source>
</evidence>
<keyword evidence="4 8" id="KW-0812">Transmembrane</keyword>
<feature type="coiled-coil region" evidence="10">
    <location>
        <begin position="37"/>
        <end position="64"/>
    </location>
</feature>
<evidence type="ECO:0000313" key="11">
    <source>
        <dbReference type="EMBL" id="GLP98198.1"/>
    </source>
</evidence>
<evidence type="ECO:0000256" key="8">
    <source>
        <dbReference type="HAMAP-Rule" id="MF_00910"/>
    </source>
</evidence>
<evidence type="ECO:0000313" key="12">
    <source>
        <dbReference type="Proteomes" id="UP001161423"/>
    </source>
</evidence>
<dbReference type="PANTHER" id="PTHR37479:SF1">
    <property type="entry name" value="CELL DIVISION PROTEIN FTSL"/>
    <property type="match status" value="1"/>
</dbReference>
<name>A0ABQ5TQU3_9GAMM</name>
<accession>A0ABQ5TQU3</accession>
<keyword evidence="8" id="KW-0997">Cell inner membrane</keyword>
<proteinExistence type="inferred from homology"/>
<evidence type="ECO:0000256" key="9">
    <source>
        <dbReference type="NCBIfam" id="TIGR02209"/>
    </source>
</evidence>
<protein>
    <recommendedName>
        <fullName evidence="8 9">Cell division protein FtsL</fullName>
    </recommendedName>
</protein>
<evidence type="ECO:0000256" key="6">
    <source>
        <dbReference type="ARBA" id="ARBA00023136"/>
    </source>
</evidence>
<reference evidence="11" key="2">
    <citation type="submission" date="2023-01" db="EMBL/GenBank/DDBJ databases">
        <title>Draft genome sequence of Methylophaga thalassica strain NBRC 102424.</title>
        <authorList>
            <person name="Sun Q."/>
            <person name="Mori K."/>
        </authorList>
    </citation>
    <scope>NUCLEOTIDE SEQUENCE</scope>
    <source>
        <strain evidence="11">NBRC 102424</strain>
    </source>
</reference>
<dbReference type="NCBIfam" id="TIGR02209">
    <property type="entry name" value="ftsL_broad"/>
    <property type="match status" value="1"/>
</dbReference>
<keyword evidence="3 8" id="KW-0132">Cell division</keyword>
<evidence type="ECO:0000256" key="5">
    <source>
        <dbReference type="ARBA" id="ARBA00022989"/>
    </source>
</evidence>
<keyword evidence="7 8" id="KW-0131">Cell cycle</keyword>
<gene>
    <name evidence="8" type="primary">ftsL</name>
    <name evidence="11" type="ORF">GCM10007891_00520</name>
</gene>
<dbReference type="Proteomes" id="UP001161423">
    <property type="component" value="Unassembled WGS sequence"/>
</dbReference>
<comment type="subunit">
    <text evidence="8">Part of a complex composed of FtsB, FtsL and FtsQ.</text>
</comment>
<organism evidence="11 12">
    <name type="scientific">Methylophaga thalassica</name>
    <dbReference type="NCBI Taxonomy" id="40223"/>
    <lineage>
        <taxon>Bacteria</taxon>
        <taxon>Pseudomonadati</taxon>
        <taxon>Pseudomonadota</taxon>
        <taxon>Gammaproteobacteria</taxon>
        <taxon>Thiotrichales</taxon>
        <taxon>Piscirickettsiaceae</taxon>
        <taxon>Methylophaga</taxon>
    </lineage>
</organism>
<keyword evidence="6 8" id="KW-0472">Membrane</keyword>
<feature type="transmembrane region" description="Helical" evidence="8">
    <location>
        <begin position="16"/>
        <end position="33"/>
    </location>
</feature>
<comment type="function">
    <text evidence="8">Essential cell division protein. May link together the upstream cell division proteins, which are predominantly cytoplasmic, with the downstream cell division proteins, which are predominantly periplasmic.</text>
</comment>
<evidence type="ECO:0000256" key="10">
    <source>
        <dbReference type="SAM" id="Coils"/>
    </source>
</evidence>
<comment type="similarity">
    <text evidence="8">Belongs to the FtsL family.</text>
</comment>
<keyword evidence="2 8" id="KW-1003">Cell membrane</keyword>
<evidence type="ECO:0000256" key="1">
    <source>
        <dbReference type="ARBA" id="ARBA00004401"/>
    </source>
</evidence>
<comment type="caution">
    <text evidence="11">The sequence shown here is derived from an EMBL/GenBank/DDBJ whole genome shotgun (WGS) entry which is preliminary data.</text>
</comment>
<evidence type="ECO:0000256" key="3">
    <source>
        <dbReference type="ARBA" id="ARBA00022618"/>
    </source>
</evidence>
<comment type="subcellular location">
    <subcellularLocation>
        <location evidence="8">Cell inner membrane</location>
        <topology evidence="8">Single-pass type II membrane protein</topology>
    </subcellularLocation>
    <subcellularLocation>
        <location evidence="1">Cell membrane</location>
        <topology evidence="1">Single-pass type II membrane protein</topology>
    </subcellularLocation>
    <text evidence="8">Localizes to the division septum where it forms a ring structure.</text>
</comment>
<dbReference type="EMBL" id="BSND01000003">
    <property type="protein sequence ID" value="GLP98198.1"/>
    <property type="molecule type" value="Genomic_DNA"/>
</dbReference>
<dbReference type="HAMAP" id="MF_00910">
    <property type="entry name" value="FtsL"/>
    <property type="match status" value="1"/>
</dbReference>
<dbReference type="InterPro" id="IPR011922">
    <property type="entry name" value="Cell_div_FtsL"/>
</dbReference>
<evidence type="ECO:0000256" key="7">
    <source>
        <dbReference type="ARBA" id="ARBA00023306"/>
    </source>
</evidence>
<dbReference type="RefSeq" id="WP_007146012.1">
    <property type="nucleotide sequence ID" value="NZ_BSND01000003.1"/>
</dbReference>
<dbReference type="Pfam" id="PF04999">
    <property type="entry name" value="FtsL"/>
    <property type="match status" value="1"/>
</dbReference>
<sequence length="97" mass="11125">MNIKALLETIKIDTPLFVMVFVVLVSAVAVIYTKHLSRNEFVQLQRLEKERDALNEEWGRLLLEESTWASPSRIEQEAKSRLGMVVPKSDMTVVIKP</sequence>
<reference evidence="11" key="1">
    <citation type="journal article" date="2014" name="Int. J. Syst. Evol. Microbiol.">
        <title>Complete genome of a new Firmicutes species belonging to the dominant human colonic microbiota ('Ruminococcus bicirculans') reveals two chromosomes and a selective capacity to utilize plant glucans.</title>
        <authorList>
            <consortium name="NISC Comparative Sequencing Program"/>
            <person name="Wegmann U."/>
            <person name="Louis P."/>
            <person name="Goesmann A."/>
            <person name="Henrissat B."/>
            <person name="Duncan S.H."/>
            <person name="Flint H.J."/>
        </authorList>
    </citation>
    <scope>NUCLEOTIDE SEQUENCE</scope>
    <source>
        <strain evidence="11">NBRC 102424</strain>
    </source>
</reference>
<dbReference type="PANTHER" id="PTHR37479">
    <property type="entry name" value="CELL DIVISION PROTEIN FTSL"/>
    <property type="match status" value="1"/>
</dbReference>